<dbReference type="KEGG" id="psco:LY89DRAFT_278452"/>
<accession>A0A132BBN9</accession>
<dbReference type="AlphaFoldDB" id="A0A132BBN9"/>
<evidence type="ECO:0000313" key="1">
    <source>
        <dbReference type="EMBL" id="KUJ09842.1"/>
    </source>
</evidence>
<proteinExistence type="predicted"/>
<name>A0A132BBN9_MOLSC</name>
<dbReference type="Proteomes" id="UP000070700">
    <property type="component" value="Unassembled WGS sequence"/>
</dbReference>
<evidence type="ECO:0000313" key="2">
    <source>
        <dbReference type="Proteomes" id="UP000070700"/>
    </source>
</evidence>
<dbReference type="RefSeq" id="XP_018064197.1">
    <property type="nucleotide sequence ID" value="XM_018206436.1"/>
</dbReference>
<reference evidence="1 2" key="1">
    <citation type="submission" date="2015-10" db="EMBL/GenBank/DDBJ databases">
        <title>Full genome of DAOMC 229536 Phialocephala scopiformis, a fungal endophyte of spruce producing the potent anti-insectan compound rugulosin.</title>
        <authorList>
            <consortium name="DOE Joint Genome Institute"/>
            <person name="Walker A.K."/>
            <person name="Frasz S.L."/>
            <person name="Seifert K.A."/>
            <person name="Miller J.D."/>
            <person name="Mondo S.J."/>
            <person name="Labutti K."/>
            <person name="Lipzen A."/>
            <person name="Dockter R."/>
            <person name="Kennedy M."/>
            <person name="Grigoriev I.V."/>
            <person name="Spatafora J.W."/>
        </authorList>
    </citation>
    <scope>NUCLEOTIDE SEQUENCE [LARGE SCALE GENOMIC DNA]</scope>
    <source>
        <strain evidence="1 2">CBS 120377</strain>
    </source>
</reference>
<dbReference type="EMBL" id="KQ947431">
    <property type="protein sequence ID" value="KUJ09842.1"/>
    <property type="molecule type" value="Genomic_DNA"/>
</dbReference>
<sequence>MALDGSTTAKLDLVRDQCGATGLTSRTKILIFGYLSGTKRHMSMYDKTLSGICNGLAVPLGSCQQFRLGKDNSWLFTKLSASDSLTNIHHQMLDAFQECIKDHYASEIKEGRVKWWPRIALKRHATETDLKAWLTTMRRTYPAGFELGNVTGFNLYHLIYTASGEKSRILVKYRFHGEDEIDEV</sequence>
<organism evidence="1 2">
    <name type="scientific">Mollisia scopiformis</name>
    <name type="common">Conifer needle endophyte fungus</name>
    <name type="synonym">Phialocephala scopiformis</name>
    <dbReference type="NCBI Taxonomy" id="149040"/>
    <lineage>
        <taxon>Eukaryota</taxon>
        <taxon>Fungi</taxon>
        <taxon>Dikarya</taxon>
        <taxon>Ascomycota</taxon>
        <taxon>Pezizomycotina</taxon>
        <taxon>Leotiomycetes</taxon>
        <taxon>Helotiales</taxon>
        <taxon>Mollisiaceae</taxon>
        <taxon>Mollisia</taxon>
    </lineage>
</organism>
<dbReference type="GeneID" id="28816162"/>
<keyword evidence="2" id="KW-1185">Reference proteome</keyword>
<gene>
    <name evidence="1" type="ORF">LY89DRAFT_278452</name>
</gene>
<protein>
    <submittedName>
        <fullName evidence="1">Uncharacterized protein</fullName>
    </submittedName>
</protein>
<dbReference type="InParanoid" id="A0A132BBN9"/>